<dbReference type="EMBL" id="JBHRVA010000003">
    <property type="protein sequence ID" value="MFC3303100.1"/>
    <property type="molecule type" value="Genomic_DNA"/>
</dbReference>
<feature type="transmembrane region" description="Helical" evidence="1">
    <location>
        <begin position="122"/>
        <end position="142"/>
    </location>
</feature>
<comment type="caution">
    <text evidence="2">The sequence shown here is derived from an EMBL/GenBank/DDBJ whole genome shotgun (WGS) entry which is preliminary data.</text>
</comment>
<evidence type="ECO:0000256" key="1">
    <source>
        <dbReference type="SAM" id="Phobius"/>
    </source>
</evidence>
<name>A0ABV7MCB3_9PROT</name>
<evidence type="ECO:0000313" key="3">
    <source>
        <dbReference type="Proteomes" id="UP001595607"/>
    </source>
</evidence>
<keyword evidence="1" id="KW-1133">Transmembrane helix</keyword>
<evidence type="ECO:0000313" key="2">
    <source>
        <dbReference type="EMBL" id="MFC3303100.1"/>
    </source>
</evidence>
<feature type="transmembrane region" description="Helical" evidence="1">
    <location>
        <begin position="97"/>
        <end position="116"/>
    </location>
</feature>
<evidence type="ECO:0008006" key="4">
    <source>
        <dbReference type="Google" id="ProtNLM"/>
    </source>
</evidence>
<proteinExistence type="predicted"/>
<protein>
    <recommendedName>
        <fullName evidence="4">DUF1761 domain-containing protein</fullName>
    </recommendedName>
</protein>
<keyword evidence="1" id="KW-0812">Transmembrane</keyword>
<reference evidence="3" key="1">
    <citation type="journal article" date="2019" name="Int. J. Syst. Evol. Microbiol.">
        <title>The Global Catalogue of Microorganisms (GCM) 10K type strain sequencing project: providing services to taxonomists for standard genome sequencing and annotation.</title>
        <authorList>
            <consortium name="The Broad Institute Genomics Platform"/>
            <consortium name="The Broad Institute Genome Sequencing Center for Infectious Disease"/>
            <person name="Wu L."/>
            <person name="Ma J."/>
        </authorList>
    </citation>
    <scope>NUCLEOTIDE SEQUENCE [LARGE SCALE GENOMIC DNA]</scope>
    <source>
        <strain evidence="3">KCTC 22245</strain>
    </source>
</reference>
<organism evidence="2 3">
    <name type="scientific">Parvularcula lutaonensis</name>
    <dbReference type="NCBI Taxonomy" id="491923"/>
    <lineage>
        <taxon>Bacteria</taxon>
        <taxon>Pseudomonadati</taxon>
        <taxon>Pseudomonadota</taxon>
        <taxon>Alphaproteobacteria</taxon>
        <taxon>Parvularculales</taxon>
        <taxon>Parvularculaceae</taxon>
        <taxon>Parvularcula</taxon>
    </lineage>
</organism>
<gene>
    <name evidence="2" type="ORF">ACFONP_10185</name>
</gene>
<accession>A0ABV7MCB3</accession>
<keyword evidence="3" id="KW-1185">Reference proteome</keyword>
<sequence length="147" mass="15320">MMSQTINPSVRGAPALSPSAGALAMGALALYGVFFALAPALARAFPFEAAFYEGQKPAILTEPQVDQALNFYCAVIGGVMAGWFATLALLMRDPRRAVWNAALGGAAIWFAIDSLGSILTGYWQNAVINAGFGAVIVGILLASRPVD</sequence>
<feature type="transmembrane region" description="Helical" evidence="1">
    <location>
        <begin position="68"/>
        <end position="90"/>
    </location>
</feature>
<dbReference type="Proteomes" id="UP001595607">
    <property type="component" value="Unassembled WGS sequence"/>
</dbReference>
<keyword evidence="1" id="KW-0472">Membrane</keyword>
<dbReference type="RefSeq" id="WP_189575303.1">
    <property type="nucleotide sequence ID" value="NZ_BMXU01000002.1"/>
</dbReference>